<dbReference type="EMBL" id="JACIJP010000006">
    <property type="protein sequence ID" value="MBB6125303.1"/>
    <property type="molecule type" value="Genomic_DNA"/>
</dbReference>
<dbReference type="AlphaFoldDB" id="A0A841J2W0"/>
<dbReference type="Proteomes" id="UP000552700">
    <property type="component" value="Unassembled WGS sequence"/>
</dbReference>
<comment type="caution">
    <text evidence="2">The sequence shown here is derived from an EMBL/GenBank/DDBJ whole genome shotgun (WGS) entry which is preliminary data.</text>
</comment>
<keyword evidence="3" id="KW-1185">Reference proteome</keyword>
<proteinExistence type="predicted"/>
<dbReference type="InterPro" id="IPR001753">
    <property type="entry name" value="Enoyl-CoA_hydra/iso"/>
</dbReference>
<dbReference type="InterPro" id="IPR029045">
    <property type="entry name" value="ClpP/crotonase-like_dom_sf"/>
</dbReference>
<dbReference type="PANTHER" id="PTHR11941">
    <property type="entry name" value="ENOYL-COA HYDRATASE-RELATED"/>
    <property type="match status" value="1"/>
</dbReference>
<feature type="transmembrane region" description="Helical" evidence="1">
    <location>
        <begin position="49"/>
        <end position="72"/>
    </location>
</feature>
<reference evidence="2 3" key="1">
    <citation type="submission" date="2020-08" db="EMBL/GenBank/DDBJ databases">
        <title>Genomic Encyclopedia of Type Strains, Phase IV (KMG-IV): sequencing the most valuable type-strain genomes for metagenomic binning, comparative biology and taxonomic classification.</title>
        <authorList>
            <person name="Goeker M."/>
        </authorList>
    </citation>
    <scope>NUCLEOTIDE SEQUENCE [LARGE SCALE GENOMIC DNA]</scope>
    <source>
        <strain evidence="2 3">DSM 102255</strain>
    </source>
</reference>
<evidence type="ECO:0000313" key="2">
    <source>
        <dbReference type="EMBL" id="MBB6125303.1"/>
    </source>
</evidence>
<accession>A0A841J2W0</accession>
<dbReference type="CDD" id="cd06558">
    <property type="entry name" value="crotonase-like"/>
    <property type="match status" value="1"/>
</dbReference>
<keyword evidence="1" id="KW-1133">Transmembrane helix</keyword>
<organism evidence="2 3">
    <name type="scientific">Sphingobium subterraneum</name>
    <dbReference type="NCBI Taxonomy" id="627688"/>
    <lineage>
        <taxon>Bacteria</taxon>
        <taxon>Pseudomonadati</taxon>
        <taxon>Pseudomonadota</taxon>
        <taxon>Alphaproteobacteria</taxon>
        <taxon>Sphingomonadales</taxon>
        <taxon>Sphingomonadaceae</taxon>
        <taxon>Sphingobium</taxon>
    </lineage>
</organism>
<evidence type="ECO:0000256" key="1">
    <source>
        <dbReference type="SAM" id="Phobius"/>
    </source>
</evidence>
<dbReference type="SUPFAM" id="SSF52096">
    <property type="entry name" value="ClpP/crotonase"/>
    <property type="match status" value="1"/>
</dbReference>
<dbReference type="GO" id="GO:0016853">
    <property type="term" value="F:isomerase activity"/>
    <property type="evidence" value="ECO:0007669"/>
    <property type="project" value="UniProtKB-KW"/>
</dbReference>
<dbReference type="PANTHER" id="PTHR11941:SF54">
    <property type="entry name" value="ENOYL-COA HYDRATASE, MITOCHONDRIAL"/>
    <property type="match status" value="1"/>
</dbReference>
<dbReference type="EC" id="5.3.3.18" evidence="2"/>
<keyword evidence="1" id="KW-0472">Membrane</keyword>
<dbReference type="Gene3D" id="3.90.226.10">
    <property type="entry name" value="2-enoyl-CoA Hydratase, Chain A, domain 1"/>
    <property type="match status" value="1"/>
</dbReference>
<keyword evidence="1" id="KW-0812">Transmembrane</keyword>
<dbReference type="GO" id="GO:0006635">
    <property type="term" value="P:fatty acid beta-oxidation"/>
    <property type="evidence" value="ECO:0007669"/>
    <property type="project" value="TreeGrafter"/>
</dbReference>
<name>A0A841J2W0_9SPHN</name>
<keyword evidence="2" id="KW-0413">Isomerase</keyword>
<dbReference type="Pfam" id="PF00378">
    <property type="entry name" value="ECH_1"/>
    <property type="match status" value="1"/>
</dbReference>
<evidence type="ECO:0000313" key="3">
    <source>
        <dbReference type="Proteomes" id="UP000552700"/>
    </source>
</evidence>
<gene>
    <name evidence="2" type="ORF">FHS92_003064</name>
</gene>
<protein>
    <submittedName>
        <fullName evidence="2">2-(1,2-epoxy-1,2-dihydrophenyl)acetyl-CoA isomerase</fullName>
        <ecNumber evidence="2">5.3.3.18</ecNumber>
    </submittedName>
</protein>
<feature type="transmembrane region" description="Helical" evidence="1">
    <location>
        <begin position="78"/>
        <end position="99"/>
    </location>
</feature>
<sequence length="203" mass="21352">MVIIEAAGAGFSAGADLLEDLPEDFDAGREIEERIKPTFMAIMNAPKPYIAAVNGGAVGVGCGLAMACDLTLMASDGFFLFAFAGLGLAPDGGTSWHLVRQIGRKRAFDILTGGQRITAQECHALGLVNAVVAPDELSKAARERARNLADKPWRGVAFAKQAVGQAALLSVGDLMSLEARLQSEAFASEEFRAAAQAFRSARP</sequence>